<dbReference type="FunFam" id="1.25.40.10:FF:000669">
    <property type="entry name" value="Pentatricopeptide repeat-containing protein At4g33990"/>
    <property type="match status" value="1"/>
</dbReference>
<dbReference type="InterPro" id="IPR002885">
    <property type="entry name" value="PPR_rpt"/>
</dbReference>
<evidence type="ECO:0000256" key="1">
    <source>
        <dbReference type="ARBA" id="ARBA00022737"/>
    </source>
</evidence>
<feature type="repeat" description="PPR" evidence="3">
    <location>
        <begin position="281"/>
        <end position="315"/>
    </location>
</feature>
<dbReference type="Pfam" id="PF20431">
    <property type="entry name" value="E_motif"/>
    <property type="match status" value="1"/>
</dbReference>
<protein>
    <submittedName>
        <fullName evidence="4">Uncharacterized protein</fullName>
    </submittedName>
</protein>
<gene>
    <name evidence="4" type="ORF">CB5_LOCUS6260</name>
</gene>
<dbReference type="FunFam" id="1.25.40.10:FF:000196">
    <property type="entry name" value="Pentatricopeptide repeat-containing protein At4g14850"/>
    <property type="match status" value="1"/>
</dbReference>
<dbReference type="Pfam" id="PF01535">
    <property type="entry name" value="PPR"/>
    <property type="match status" value="6"/>
</dbReference>
<dbReference type="InterPro" id="IPR046849">
    <property type="entry name" value="E2_motif"/>
</dbReference>
<reference evidence="4" key="1">
    <citation type="submission" date="2020-07" db="EMBL/GenBank/DDBJ databases">
        <authorList>
            <person name="Lin J."/>
        </authorList>
    </citation>
    <scope>NUCLEOTIDE SEQUENCE</scope>
</reference>
<dbReference type="Gene3D" id="1.25.40.10">
    <property type="entry name" value="Tetratricopeptide repeat domain"/>
    <property type="match status" value="6"/>
</dbReference>
<feature type="repeat" description="PPR" evidence="3">
    <location>
        <begin position="518"/>
        <end position="552"/>
    </location>
</feature>
<feature type="repeat" description="PPR" evidence="3">
    <location>
        <begin position="149"/>
        <end position="179"/>
    </location>
</feature>
<dbReference type="GO" id="GO:0003723">
    <property type="term" value="F:RNA binding"/>
    <property type="evidence" value="ECO:0007669"/>
    <property type="project" value="InterPro"/>
</dbReference>
<dbReference type="FunFam" id="1.25.40.10:FF:000670">
    <property type="entry name" value="Pentatricopeptide repeat-containing protein"/>
    <property type="match status" value="1"/>
</dbReference>
<dbReference type="PROSITE" id="PS51375">
    <property type="entry name" value="PPR"/>
    <property type="match status" value="7"/>
</dbReference>
<dbReference type="Pfam" id="PF13041">
    <property type="entry name" value="PPR_2"/>
    <property type="match status" value="4"/>
</dbReference>
<dbReference type="EMBL" id="LR862142">
    <property type="protein sequence ID" value="CAD1823049.1"/>
    <property type="molecule type" value="Genomic_DNA"/>
</dbReference>
<dbReference type="FunFam" id="1.25.40.10:FF:000031">
    <property type="entry name" value="Pentatricopeptide repeat-containing protein mitochondrial"/>
    <property type="match status" value="1"/>
</dbReference>
<dbReference type="PANTHER" id="PTHR47926">
    <property type="entry name" value="PENTATRICOPEPTIDE REPEAT-CONTAINING PROTEIN"/>
    <property type="match status" value="1"/>
</dbReference>
<dbReference type="AlphaFoldDB" id="A0A6V7NWV9"/>
<dbReference type="NCBIfam" id="TIGR00756">
    <property type="entry name" value="PPR"/>
    <property type="match status" value="6"/>
</dbReference>
<feature type="repeat" description="PPR" evidence="3">
    <location>
        <begin position="584"/>
        <end position="618"/>
    </location>
</feature>
<dbReference type="Pfam" id="PF20430">
    <property type="entry name" value="Eplus_motif"/>
    <property type="match status" value="1"/>
</dbReference>
<dbReference type="FunFam" id="1.25.40.10:FF:000780">
    <property type="entry name" value="Pentatricopeptide repeat-containing protein isoform A"/>
    <property type="match status" value="1"/>
</dbReference>
<name>A0A6V7NWV9_ANACO</name>
<organism evidence="4">
    <name type="scientific">Ananas comosus var. bracteatus</name>
    <name type="common">red pineapple</name>
    <dbReference type="NCBI Taxonomy" id="296719"/>
    <lineage>
        <taxon>Eukaryota</taxon>
        <taxon>Viridiplantae</taxon>
        <taxon>Streptophyta</taxon>
        <taxon>Embryophyta</taxon>
        <taxon>Tracheophyta</taxon>
        <taxon>Spermatophyta</taxon>
        <taxon>Magnoliopsida</taxon>
        <taxon>Liliopsida</taxon>
        <taxon>Poales</taxon>
        <taxon>Bromeliaceae</taxon>
        <taxon>Bromelioideae</taxon>
        <taxon>Ananas</taxon>
    </lineage>
</organism>
<keyword evidence="1" id="KW-0677">Repeat</keyword>
<sequence length="928" mass="104173">MFHFCSRYTNPFFQSDLGCVESTQWLRRLLLQRRRWWRKGLPKASKVSEKRRRGKEGGAACLFPSPSSSLSHGEATPTSTPTCFVTFSRIFQLCAEARAHRLGRAAHARMLTSRFAPTTFVSNCLLHMYARCADLDHARKVFDRIPHRDLVSYNAMIAAYVHDRSMPRARLLFDEMPQRDVISWNSVISGYCDNGDFAESIGLFSRMGHCRIDPDRTTFAIALKACAGMEDLDVGAQLHGLVAKLGFDVDVMVGSALVDAYAKCRCLHYSLQLFDEMPERNWVSWSAVIAGCVRNEQYIDGLELFVEMQRLGFGVSQSAYASVFRSCAGLCSLHLGSQFHTHALKNNFSSDTVVGTAIVDMYGKCNSINDAMSAFLLLPNPTLQSWNAMIVGSARNDCGFESMELFRLMNRSGVGFDEISTSGVFSACAEVKGYLQGSQIHCLAIKTSFESDVCVKNAILDMYGKCKALREAFVAFDEMGRRDAVSWNAFITALEQNEQYDDTLLHFKEMLQYNMEPDEFTYGSVVKACAGLGSLDYGMMVHDKIIKSGLGFDSFVGSALVDMYCKCGMMEEAQKLHLRIGKRSLVSWNALISGFSFHKESEEAQKCFSEMLDLGLKPDNFTYATILDTCANLATAGLGKQIHAQIIKQEMQRDVYISSTVVDMYAKCGNMHDSLLMFEKMHERDYVTWNAMICGFAMHGHGEEAIGMFEKMELANVRPNHATFIAVLRACGHVGLFDEGMRYFRLMTHRYKLEPQLEHFACMVDIAGRSKGPYNALNLINEMPFEADAVIWRTLLTVCKIHQNVEVAELAANKLLLIEPDDSAAYILLSNIYAESGKWAEVSKMRRILRQAKLKKEPGCSWIEVKSEMHAFLVGDKAHPKCSEIYEMLDELIGEMTWAGYEPLSDSLIDDKKEEGGDQQEFLGVCSS</sequence>
<keyword evidence="2" id="KW-0809">Transit peptide</keyword>
<dbReference type="PANTHER" id="PTHR47926:SF406">
    <property type="entry name" value="REPEAT (PPR) SUPERFAMILY PROTEIN, PUTATIVE-RELATED"/>
    <property type="match status" value="1"/>
</dbReference>
<dbReference type="InterPro" id="IPR046848">
    <property type="entry name" value="E_motif"/>
</dbReference>
<dbReference type="InterPro" id="IPR046960">
    <property type="entry name" value="PPR_At4g14850-like_plant"/>
</dbReference>
<dbReference type="InterPro" id="IPR011990">
    <property type="entry name" value="TPR-like_helical_dom_sf"/>
</dbReference>
<feature type="repeat" description="PPR" evidence="3">
    <location>
        <begin position="483"/>
        <end position="517"/>
    </location>
</feature>
<dbReference type="FunFam" id="1.25.40.10:FF:000366">
    <property type="entry name" value="Pentatricopeptide (PPR) repeat-containing protein"/>
    <property type="match status" value="1"/>
</dbReference>
<proteinExistence type="predicted"/>
<dbReference type="GO" id="GO:0009451">
    <property type="term" value="P:RNA modification"/>
    <property type="evidence" value="ECO:0007669"/>
    <property type="project" value="InterPro"/>
</dbReference>
<evidence type="ECO:0000313" key="4">
    <source>
        <dbReference type="EMBL" id="CAD1823049.1"/>
    </source>
</evidence>
<feature type="repeat" description="PPR" evidence="3">
    <location>
        <begin position="685"/>
        <end position="719"/>
    </location>
</feature>
<feature type="repeat" description="PPR" evidence="3">
    <location>
        <begin position="180"/>
        <end position="214"/>
    </location>
</feature>
<evidence type="ECO:0000256" key="3">
    <source>
        <dbReference type="PROSITE-ProRule" id="PRU00708"/>
    </source>
</evidence>
<dbReference type="SUPFAM" id="SSF48452">
    <property type="entry name" value="TPR-like"/>
    <property type="match status" value="1"/>
</dbReference>
<accession>A0A6V7NWV9</accession>
<evidence type="ECO:0000256" key="2">
    <source>
        <dbReference type="ARBA" id="ARBA00022946"/>
    </source>
</evidence>